<dbReference type="InterPro" id="IPR011111">
    <property type="entry name" value="Plasmid_RepB"/>
</dbReference>
<dbReference type="STRING" id="388408.LAX5112_04239"/>
<dbReference type="PANTHER" id="PTHR33375:SF1">
    <property type="entry name" value="CHROMOSOME-PARTITIONING PROTEIN PARB-RELATED"/>
    <property type="match status" value="1"/>
</dbReference>
<dbReference type="SUPFAM" id="SSF110849">
    <property type="entry name" value="ParB/Sulfiredoxin"/>
    <property type="match status" value="1"/>
</dbReference>
<dbReference type="SUPFAM" id="SSF109709">
    <property type="entry name" value="KorB DNA-binding domain-like"/>
    <property type="match status" value="1"/>
</dbReference>
<protein>
    <submittedName>
        <fullName evidence="4">Chromosome-partitioning protein ParB</fullName>
    </submittedName>
</protein>
<evidence type="ECO:0000259" key="3">
    <source>
        <dbReference type="SMART" id="SM00470"/>
    </source>
</evidence>
<dbReference type="InterPro" id="IPR004437">
    <property type="entry name" value="ParB/RepB/Spo0J"/>
</dbReference>
<dbReference type="Pfam" id="PF02195">
    <property type="entry name" value="ParB_N"/>
    <property type="match status" value="1"/>
</dbReference>
<dbReference type="GO" id="GO:0003677">
    <property type="term" value="F:DNA binding"/>
    <property type="evidence" value="ECO:0007669"/>
    <property type="project" value="InterPro"/>
</dbReference>
<organism evidence="4 5">
    <name type="scientific">Roseibium alexandrii</name>
    <dbReference type="NCBI Taxonomy" id="388408"/>
    <lineage>
        <taxon>Bacteria</taxon>
        <taxon>Pseudomonadati</taxon>
        <taxon>Pseudomonadota</taxon>
        <taxon>Alphaproteobacteria</taxon>
        <taxon>Hyphomicrobiales</taxon>
        <taxon>Stappiaceae</taxon>
        <taxon>Roseibium</taxon>
    </lineage>
</organism>
<dbReference type="InterPro" id="IPR003115">
    <property type="entry name" value="ParB_N"/>
</dbReference>
<feature type="compositionally biased region" description="Low complexity" evidence="2">
    <location>
        <begin position="13"/>
        <end position="28"/>
    </location>
</feature>
<keyword evidence="5" id="KW-1185">Reference proteome</keyword>
<dbReference type="AlphaFoldDB" id="A0A0M7ALP0"/>
<evidence type="ECO:0000313" key="4">
    <source>
        <dbReference type="EMBL" id="CTQ75451.1"/>
    </source>
</evidence>
<dbReference type="Proteomes" id="UP000053235">
    <property type="component" value="Unassembled WGS sequence"/>
</dbReference>
<accession>A0A0M7ALP0</accession>
<dbReference type="InterPro" id="IPR017819">
    <property type="entry name" value="Plasmid_partition_RepB"/>
</dbReference>
<dbReference type="InterPro" id="IPR050336">
    <property type="entry name" value="Chromosome_partition/occlusion"/>
</dbReference>
<dbReference type="Pfam" id="PF07506">
    <property type="entry name" value="RepB"/>
    <property type="match status" value="1"/>
</dbReference>
<name>A0A0M7ALP0_9HYPH</name>
<gene>
    <name evidence="4" type="primary">parB_2</name>
    <name evidence="4" type="ORF">LAX5112_04239</name>
</gene>
<dbReference type="GO" id="GO:0007059">
    <property type="term" value="P:chromosome segregation"/>
    <property type="evidence" value="ECO:0007669"/>
    <property type="project" value="TreeGrafter"/>
</dbReference>
<comment type="similarity">
    <text evidence="1">Belongs to the ParB family.</text>
</comment>
<dbReference type="InterPro" id="IPR037972">
    <property type="entry name" value="RepB_N"/>
</dbReference>
<evidence type="ECO:0000256" key="1">
    <source>
        <dbReference type="ARBA" id="ARBA00006295"/>
    </source>
</evidence>
<dbReference type="InterPro" id="IPR036086">
    <property type="entry name" value="ParB/Sulfiredoxin_sf"/>
</dbReference>
<reference evidence="5" key="1">
    <citation type="submission" date="2015-07" db="EMBL/GenBank/DDBJ databases">
        <authorList>
            <person name="Rodrigo-Torres Lidia"/>
            <person name="Arahal R.David."/>
        </authorList>
    </citation>
    <scope>NUCLEOTIDE SEQUENCE [LARGE SCALE GENOMIC DNA]</scope>
    <source>
        <strain evidence="5">CECT 5112</strain>
    </source>
</reference>
<dbReference type="Gene3D" id="1.10.10.2830">
    <property type="match status" value="1"/>
</dbReference>
<dbReference type="NCBIfam" id="TIGR03454">
    <property type="entry name" value="partition_RepB"/>
    <property type="match status" value="1"/>
</dbReference>
<dbReference type="Gene3D" id="3.90.1530.30">
    <property type="match status" value="1"/>
</dbReference>
<dbReference type="GO" id="GO:0005694">
    <property type="term" value="C:chromosome"/>
    <property type="evidence" value="ECO:0007669"/>
    <property type="project" value="TreeGrafter"/>
</dbReference>
<proteinExistence type="inferred from homology"/>
<sequence length="360" mass="39274">MTKRKDRLKALFAGEPETAPAESTAAPAPVQPQEARHEKKAALAAPSPTSNGDPVSERPRSASGAVKAMGLSLGQMAQELKEQTGERVVTLDPSHIEPSPVADRLTVDAHLDAGFAELKASLESRGQQVPVLVRRHADAAKSADGWYQAAYGHRRIRAAKELGINVLAIVRELDDDALILAQGKENAERRDLSFIERAFFARSLIDHGFERSLVQDALGVHKTEMTRLLQVADKVPYPIAKAIGPAPKAGRPRWHQLAEMFDGEAAEVIARDEITSEVFLACDSDHRFQRLFSRLGKRKSKPAQKQTIKSRSGKPLADIKGSTIQLAKTAPDGFTHYLAKQLPDLLAAFEADKNKELPDG</sequence>
<dbReference type="SMART" id="SM00470">
    <property type="entry name" value="ParB"/>
    <property type="match status" value="1"/>
</dbReference>
<dbReference type="NCBIfam" id="TIGR00180">
    <property type="entry name" value="parB_part"/>
    <property type="match status" value="1"/>
</dbReference>
<evidence type="ECO:0000313" key="5">
    <source>
        <dbReference type="Proteomes" id="UP000053235"/>
    </source>
</evidence>
<dbReference type="RefSeq" id="WP_055673475.1">
    <property type="nucleotide sequence ID" value="NZ_CXWD01000021.1"/>
</dbReference>
<feature type="domain" description="ParB-like N-terminal" evidence="3">
    <location>
        <begin position="89"/>
        <end position="187"/>
    </location>
</feature>
<dbReference type="EMBL" id="CXWD01000021">
    <property type="protein sequence ID" value="CTQ75451.1"/>
    <property type="molecule type" value="Genomic_DNA"/>
</dbReference>
<feature type="region of interest" description="Disordered" evidence="2">
    <location>
        <begin position="1"/>
        <end position="65"/>
    </location>
</feature>
<dbReference type="CDD" id="cd16405">
    <property type="entry name" value="RepB_like_N"/>
    <property type="match status" value="1"/>
</dbReference>
<evidence type="ECO:0000256" key="2">
    <source>
        <dbReference type="SAM" id="MobiDB-lite"/>
    </source>
</evidence>
<dbReference type="PANTHER" id="PTHR33375">
    <property type="entry name" value="CHROMOSOME-PARTITIONING PROTEIN PARB-RELATED"/>
    <property type="match status" value="1"/>
</dbReference>